<feature type="region of interest" description="Disordered" evidence="5">
    <location>
        <begin position="1"/>
        <end position="20"/>
    </location>
</feature>
<dbReference type="Proteomes" id="UP000507470">
    <property type="component" value="Unassembled WGS sequence"/>
</dbReference>
<evidence type="ECO:0000313" key="8">
    <source>
        <dbReference type="Proteomes" id="UP000507470"/>
    </source>
</evidence>
<dbReference type="PANTHER" id="PTHR23253:SF9">
    <property type="entry name" value="EUKARYOTIC TRANSLATION INITIATION FACTOR 4 GAMMA 2"/>
    <property type="match status" value="1"/>
</dbReference>
<keyword evidence="4" id="KW-0863">Zinc-finger</keyword>
<dbReference type="InterPro" id="IPR007527">
    <property type="entry name" value="Znf_SWIM"/>
</dbReference>
<dbReference type="OrthoDB" id="6124333at2759"/>
<accession>A0A6J8F141</accession>
<dbReference type="GO" id="GO:0003743">
    <property type="term" value="F:translation initiation factor activity"/>
    <property type="evidence" value="ECO:0007669"/>
    <property type="project" value="UniProtKB-KW"/>
</dbReference>
<evidence type="ECO:0000256" key="2">
    <source>
        <dbReference type="ARBA" id="ARBA00022540"/>
    </source>
</evidence>
<keyword evidence="2" id="KW-0396">Initiation factor</keyword>
<dbReference type="EMBL" id="CACVKT020010439">
    <property type="protein sequence ID" value="CAC5426668.1"/>
    <property type="molecule type" value="Genomic_DNA"/>
</dbReference>
<feature type="domain" description="SWIM-type" evidence="6">
    <location>
        <begin position="198"/>
        <end position="228"/>
    </location>
</feature>
<dbReference type="PANTHER" id="PTHR23253">
    <property type="entry name" value="EUKARYOTIC TRANSLATION INITIATION FACTOR 4 GAMMA"/>
    <property type="match status" value="1"/>
</dbReference>
<dbReference type="Gene3D" id="1.25.40.180">
    <property type="match status" value="1"/>
</dbReference>
<evidence type="ECO:0000313" key="7">
    <source>
        <dbReference type="EMBL" id="CAC5426668.1"/>
    </source>
</evidence>
<sequence>MSDEEEIVGSDFIGSDDEEKSVEALELKLQKILQEKEKLEKQKKKDEILLKIKQAEAALSNLQTSAEPSKSEIDSWTTDEIRQFFRRKGIIVKNKPLEHLRKLAKSVIDSRIPDHKTTAPSEISKRTINNNGKDLIFPGIKDKSLSNWSDDISCLPSVDHVQAHAYIISSAEFDLERFRNIKKEDSFLLYKGNAIKKFKVHKLDEAGCSCDEGSDCCRHTIALMLTLASLNKSNNYAADKVQRVDKGTKLYANRSLTNLQHGKDGFSKENYLGEEMKESSRNKVYTYQSEGSEEEEAAPEVWVPPTMLENKSAIADRIKESLSKQNDRSNPLRKPLNNITFHRSEPITFEKGNLDPDPPKFQMLKEKSTGDGTSINQLQSKFEARLTKSPVEVEIEGAGKSSEISAHNREMQLNSRILHNIKEIEKPHKESTEPKPLFHPEKMYLENILHSNTIKTTRNDEMIFKNVSVKSGDMTFSHKPMQESESLPVNTCITTPSSSRSYPHTTSIEQTTVHKPVTPSLRSKLGFINKYPLQVLDTQQKPISEVGYPMQVKSTAIPTDVSTYPTGQLSKPTSPYIYPQQTIASVVTQGYNPVYQPPVHAPLVYPTDQHQLNAMSNFAPVSNYNQSQVIQNAQPGMFVPSYQTGYPYSTSNASFSTPLIYPGNETRNEHKKVVDIMDTEDNAQLLTNPDALKPKVSRKGRFTAININQYFQGKTVSDINRQSPNKILTATKAQIITYDRKFLLRLRKSVFSQRRPDNIGHIPEIQVDSELDETPVTGRSFTFTPGYVKGASKALAPVTDKPAVRSKPKPKRTQSPAADAPPGAVTTQPQITTEEIMRKAIGAINMVKHGCDAAMVVKVISDLPINTEDALSRIVNLVVDTAVDDPSCLSVCTSLCRILSRAKVQSMNDPGESVTFSTAYRQKCTKEIEQGILSRSTESYNRRIEEIARFTGSIARLILLKTSDIHAILMKFAQTKTEKCLECYCTLLTEVWARMEKCTSANYLDQYFEVIDEVLLYSETNAALKYKLGQLKSRQR</sequence>
<dbReference type="Pfam" id="PF02854">
    <property type="entry name" value="MIF4G"/>
    <property type="match status" value="1"/>
</dbReference>
<dbReference type="GO" id="GO:0008270">
    <property type="term" value="F:zinc ion binding"/>
    <property type="evidence" value="ECO:0007669"/>
    <property type="project" value="UniProtKB-KW"/>
</dbReference>
<evidence type="ECO:0000256" key="5">
    <source>
        <dbReference type="SAM" id="MobiDB-lite"/>
    </source>
</evidence>
<dbReference type="GO" id="GO:0016281">
    <property type="term" value="C:eukaryotic translation initiation factor 4F complex"/>
    <property type="evidence" value="ECO:0007669"/>
    <property type="project" value="TreeGrafter"/>
</dbReference>
<evidence type="ECO:0000256" key="3">
    <source>
        <dbReference type="ARBA" id="ARBA00022917"/>
    </source>
</evidence>
<dbReference type="PROSITE" id="PS50966">
    <property type="entry name" value="ZF_SWIM"/>
    <property type="match status" value="1"/>
</dbReference>
<protein>
    <recommendedName>
        <fullName evidence="6">SWIM-type domain-containing protein</fullName>
    </recommendedName>
</protein>
<dbReference type="InterPro" id="IPR003890">
    <property type="entry name" value="MIF4G-like_typ-3"/>
</dbReference>
<dbReference type="GO" id="GO:0003729">
    <property type="term" value="F:mRNA binding"/>
    <property type="evidence" value="ECO:0007669"/>
    <property type="project" value="TreeGrafter"/>
</dbReference>
<reference evidence="7 8" key="1">
    <citation type="submission" date="2020-06" db="EMBL/GenBank/DDBJ databases">
        <authorList>
            <person name="Li R."/>
            <person name="Bekaert M."/>
        </authorList>
    </citation>
    <scope>NUCLEOTIDE SEQUENCE [LARGE SCALE GENOMIC DNA]</scope>
    <source>
        <strain evidence="8">wild</strain>
    </source>
</reference>
<dbReference type="InterPro" id="IPR016024">
    <property type="entry name" value="ARM-type_fold"/>
</dbReference>
<proteinExistence type="inferred from homology"/>
<dbReference type="SUPFAM" id="SSF48371">
    <property type="entry name" value="ARM repeat"/>
    <property type="match status" value="1"/>
</dbReference>
<keyword evidence="4" id="KW-0862">Zinc</keyword>
<comment type="similarity">
    <text evidence="1">Belongs to the eukaryotic initiation factor 4G family.</text>
</comment>
<keyword evidence="3" id="KW-0648">Protein biosynthesis</keyword>
<name>A0A6J8F141_MYTCO</name>
<dbReference type="AlphaFoldDB" id="A0A6J8F141"/>
<keyword evidence="4" id="KW-0479">Metal-binding</keyword>
<evidence type="ECO:0000256" key="1">
    <source>
        <dbReference type="ARBA" id="ARBA00005775"/>
    </source>
</evidence>
<evidence type="ECO:0000256" key="4">
    <source>
        <dbReference type="PROSITE-ProRule" id="PRU00325"/>
    </source>
</evidence>
<feature type="region of interest" description="Disordered" evidence="5">
    <location>
        <begin position="798"/>
        <end position="827"/>
    </location>
</feature>
<gene>
    <name evidence="7" type="ORF">MCOR_58355</name>
</gene>
<organism evidence="7 8">
    <name type="scientific">Mytilus coruscus</name>
    <name type="common">Sea mussel</name>
    <dbReference type="NCBI Taxonomy" id="42192"/>
    <lineage>
        <taxon>Eukaryota</taxon>
        <taxon>Metazoa</taxon>
        <taxon>Spiralia</taxon>
        <taxon>Lophotrochozoa</taxon>
        <taxon>Mollusca</taxon>
        <taxon>Bivalvia</taxon>
        <taxon>Autobranchia</taxon>
        <taxon>Pteriomorphia</taxon>
        <taxon>Mytilida</taxon>
        <taxon>Mytiloidea</taxon>
        <taxon>Mytilidae</taxon>
        <taxon>Mytilinae</taxon>
        <taxon>Mytilus</taxon>
    </lineage>
</organism>
<keyword evidence="8" id="KW-1185">Reference proteome</keyword>
<evidence type="ECO:0000259" key="6">
    <source>
        <dbReference type="PROSITE" id="PS50966"/>
    </source>
</evidence>